<comment type="catalytic activity">
    <reaction evidence="1">
        <text>ATP + protein L-histidine = ADP + protein N-phospho-L-histidine.</text>
        <dbReference type="EC" id="2.7.13.3"/>
    </reaction>
</comment>
<dbReference type="Gene3D" id="3.40.50.2300">
    <property type="match status" value="1"/>
</dbReference>
<keyword evidence="3" id="KW-0808">Transferase</keyword>
<evidence type="ECO:0000256" key="1">
    <source>
        <dbReference type="ARBA" id="ARBA00000085"/>
    </source>
</evidence>
<protein>
    <recommendedName>
        <fullName evidence="2">histidine kinase</fullName>
        <ecNumber evidence="2">2.7.13.3</ecNumber>
    </recommendedName>
</protein>
<dbReference type="eggNOG" id="KOG0519">
    <property type="taxonomic scope" value="Eukaryota"/>
</dbReference>
<dbReference type="SMART" id="SM00448">
    <property type="entry name" value="REC"/>
    <property type="match status" value="1"/>
</dbReference>
<dbReference type="InterPro" id="IPR003594">
    <property type="entry name" value="HATPase_dom"/>
</dbReference>
<dbReference type="SUPFAM" id="SSF55874">
    <property type="entry name" value="ATPase domain of HSP90 chaperone/DNA topoisomerase II/histidine kinase"/>
    <property type="match status" value="1"/>
</dbReference>
<feature type="domain" description="Response regulatory" evidence="8">
    <location>
        <begin position="1076"/>
        <end position="1203"/>
    </location>
</feature>
<dbReference type="HOGENOM" id="CLU_003869_0_0_1"/>
<evidence type="ECO:0000313" key="10">
    <source>
        <dbReference type="Proteomes" id="UP000009168"/>
    </source>
</evidence>
<dbReference type="PROSITE" id="PS50110">
    <property type="entry name" value="RESPONSE_REGULATORY"/>
    <property type="match status" value="1"/>
</dbReference>
<dbReference type="InterPro" id="IPR036097">
    <property type="entry name" value="HisK_dim/P_sf"/>
</dbReference>
<feature type="domain" description="Histidine kinase" evidence="7">
    <location>
        <begin position="458"/>
        <end position="690"/>
    </location>
</feature>
<sequence>MLKLGQGTTNEKLDQQQLQVNALKPNNYYPTDNQKVIDITNNNSPQNNQITFNNIQDETYKINKYENNQNTQTNDKLKNSLSNSWFNKKFEKSVTDAFQHNKKLKKTKKSKKYLYSLSEKVGQISENKVFNERKFYSMNQNICKFSFQNQHDQSQNQKKQKQEEMVQQGGVENQQFDLKQKQIQPNKAFQENQGQQIKINILFKDQQELYNFQDEVKLNEKCNTPKDISKGLLNSSDKSNLSKAYKIQDEVTTKDQNSKLSQNINVQGHQIILNQNQFIQEKINEIQGEKDNYTIVTEHIKTNEPLQNEDVIEYSNEIQFKYKKPRNIIKNQIEKEKIDLSKLIDQFFEQSSDENEILELNGVQIEEINDLRNQKSPQNSNEICQNLKNLQQMKNITKFQVKHKNKDLVIQLIAVDLLLEDKKTLEPVVFIIVQELWQDLYQKKVDELQKEKMKIFATLSHELRTPLNCSISMLEVLKDELSQEEQNKFCIEEYIVPALFSNKLLLNQINDILDYVQMDCGKFKYSFLDFNVVSLLKDCCKLISMQAKMKNLQLLILYDQKINQEICSDQNRIRQILLNFLSNSLKFTKSGYIELGFNQICQNIYQLYVKDSGIGISKENQKKIFDFCNKIQYENKEEEQLNNQGCGLGLLISNSLAKGLVTDKTRNGGISVESEYGIGSKFSILVEDLNYNMHKCNEQQNIQNQTVKFSQKTVDILSIPQKNRQVEQKHNLQNSQIDEQNLEQTANSSINLHDNNLSQLQKQNNSFQTFFKDASMINCEKVNNSTISNPKNIEISQTVNRNKFYKSNSNQSSTQAIDDSLNQDLHNNLSKVFQIKKHKNFQEEDNSNFKTVIQKSQKSVPQKHQNSNFSPFSSPIFQKRQLNIEQNNQYRVELLKHSQNQNTYQDNLSQYRKVGSQMYGISMHDNGLNNSENGINSDFEIRNGVQDQGNYKNKVKFSQNNYYTNNQIKSLQSSKLQFDKEENAQCEQEGFTSYSNNSKILRGQFLSNQKLTTSTIGKDQFEKTISFKSHSSQNQILDIESNGDQNKCEKLLTVQQKLEHILDYNLDKKLRCKCPQIMLVDDNQFNLYALQKIIQQFQFDLITFSDGDQAIEYIKSQFFSECCCSPQMILMDIEMPIKNGYETVKEIIQFYKSLQYSNIPVIVACTAYVGQEDFQKSIESGMSDFINKPILKAAFQNLILNHINAICNNN</sequence>
<keyword evidence="5" id="KW-0597">Phosphoprotein</keyword>
<name>Q241M9_TETTS</name>
<evidence type="ECO:0000256" key="3">
    <source>
        <dbReference type="ARBA" id="ARBA00022679"/>
    </source>
</evidence>
<dbReference type="PROSITE" id="PS50109">
    <property type="entry name" value="HIS_KIN"/>
    <property type="match status" value="1"/>
</dbReference>
<dbReference type="PANTHER" id="PTHR43047:SF72">
    <property type="entry name" value="OSMOSENSING HISTIDINE PROTEIN KINASE SLN1"/>
    <property type="match status" value="1"/>
</dbReference>
<evidence type="ECO:0000256" key="5">
    <source>
        <dbReference type="PROSITE-ProRule" id="PRU00169"/>
    </source>
</evidence>
<proteinExistence type="predicted"/>
<evidence type="ECO:0000259" key="7">
    <source>
        <dbReference type="PROSITE" id="PS50109"/>
    </source>
</evidence>
<dbReference type="Gene3D" id="1.10.287.130">
    <property type="match status" value="1"/>
</dbReference>
<feature type="modified residue" description="4-aspartylphosphate" evidence="5">
    <location>
        <position position="1132"/>
    </location>
</feature>
<dbReference type="RefSeq" id="XP_001022786.2">
    <property type="nucleotide sequence ID" value="XM_001022786.2"/>
</dbReference>
<organism evidence="9 10">
    <name type="scientific">Tetrahymena thermophila (strain SB210)</name>
    <dbReference type="NCBI Taxonomy" id="312017"/>
    <lineage>
        <taxon>Eukaryota</taxon>
        <taxon>Sar</taxon>
        <taxon>Alveolata</taxon>
        <taxon>Ciliophora</taxon>
        <taxon>Intramacronucleata</taxon>
        <taxon>Oligohymenophorea</taxon>
        <taxon>Hymenostomatida</taxon>
        <taxon>Tetrahymenina</taxon>
        <taxon>Tetrahymenidae</taxon>
        <taxon>Tetrahymena</taxon>
    </lineage>
</organism>
<dbReference type="InParanoid" id="Q241M9"/>
<evidence type="ECO:0000259" key="8">
    <source>
        <dbReference type="PROSITE" id="PS50110"/>
    </source>
</evidence>
<dbReference type="SUPFAM" id="SSF52172">
    <property type="entry name" value="CheY-like"/>
    <property type="match status" value="1"/>
</dbReference>
<dbReference type="GO" id="GO:0000155">
    <property type="term" value="F:phosphorelay sensor kinase activity"/>
    <property type="evidence" value="ECO:0007669"/>
    <property type="project" value="InterPro"/>
</dbReference>
<dbReference type="PANTHER" id="PTHR43047">
    <property type="entry name" value="TWO-COMPONENT HISTIDINE PROTEIN KINASE"/>
    <property type="match status" value="1"/>
</dbReference>
<reference evidence="10" key="1">
    <citation type="journal article" date="2006" name="PLoS Biol.">
        <title>Macronuclear genome sequence of the ciliate Tetrahymena thermophila, a model eukaryote.</title>
        <authorList>
            <person name="Eisen J.A."/>
            <person name="Coyne R.S."/>
            <person name="Wu M."/>
            <person name="Wu D."/>
            <person name="Thiagarajan M."/>
            <person name="Wortman J.R."/>
            <person name="Badger J.H."/>
            <person name="Ren Q."/>
            <person name="Amedeo P."/>
            <person name="Jones K.M."/>
            <person name="Tallon L.J."/>
            <person name="Delcher A.L."/>
            <person name="Salzberg S.L."/>
            <person name="Silva J.C."/>
            <person name="Haas B.J."/>
            <person name="Majoros W.H."/>
            <person name="Farzad M."/>
            <person name="Carlton J.M."/>
            <person name="Smith R.K. Jr."/>
            <person name="Garg J."/>
            <person name="Pearlman R.E."/>
            <person name="Karrer K.M."/>
            <person name="Sun L."/>
            <person name="Manning G."/>
            <person name="Elde N.C."/>
            <person name="Turkewitz A.P."/>
            <person name="Asai D.J."/>
            <person name="Wilkes D.E."/>
            <person name="Wang Y."/>
            <person name="Cai H."/>
            <person name="Collins K."/>
            <person name="Stewart B.A."/>
            <person name="Lee S.R."/>
            <person name="Wilamowska K."/>
            <person name="Weinberg Z."/>
            <person name="Ruzzo W.L."/>
            <person name="Wloga D."/>
            <person name="Gaertig J."/>
            <person name="Frankel J."/>
            <person name="Tsao C.-C."/>
            <person name="Gorovsky M.A."/>
            <person name="Keeling P.J."/>
            <person name="Waller R.F."/>
            <person name="Patron N.J."/>
            <person name="Cherry J.M."/>
            <person name="Stover N.A."/>
            <person name="Krieger C.J."/>
            <person name="del Toro C."/>
            <person name="Ryder H.F."/>
            <person name="Williamson S.C."/>
            <person name="Barbeau R.A."/>
            <person name="Hamilton E.P."/>
            <person name="Orias E."/>
        </authorList>
    </citation>
    <scope>NUCLEOTIDE SEQUENCE [LARGE SCALE GENOMIC DNA]</scope>
    <source>
        <strain evidence="10">SB210</strain>
    </source>
</reference>
<accession>Q241M9</accession>
<dbReference type="Pfam" id="PF00072">
    <property type="entry name" value="Response_reg"/>
    <property type="match status" value="1"/>
</dbReference>
<dbReference type="InterPro" id="IPR036890">
    <property type="entry name" value="HATPase_C_sf"/>
</dbReference>
<dbReference type="STRING" id="312017.Q241M9"/>
<evidence type="ECO:0000256" key="6">
    <source>
        <dbReference type="SAM" id="MobiDB-lite"/>
    </source>
</evidence>
<dbReference type="EC" id="2.7.13.3" evidence="2"/>
<dbReference type="InterPro" id="IPR011006">
    <property type="entry name" value="CheY-like_superfamily"/>
</dbReference>
<feature type="region of interest" description="Disordered" evidence="6">
    <location>
        <begin position="149"/>
        <end position="169"/>
    </location>
</feature>
<dbReference type="InterPro" id="IPR005467">
    <property type="entry name" value="His_kinase_dom"/>
</dbReference>
<dbReference type="InterPro" id="IPR003661">
    <property type="entry name" value="HisK_dim/P_dom"/>
</dbReference>
<dbReference type="Gene3D" id="3.30.565.10">
    <property type="entry name" value="Histidine kinase-like ATPase, C-terminal domain"/>
    <property type="match status" value="1"/>
</dbReference>
<evidence type="ECO:0000256" key="4">
    <source>
        <dbReference type="ARBA" id="ARBA00022777"/>
    </source>
</evidence>
<dbReference type="CDD" id="cd17546">
    <property type="entry name" value="REC_hyHK_CKI1_RcsC-like"/>
    <property type="match status" value="1"/>
</dbReference>
<dbReference type="InterPro" id="IPR001789">
    <property type="entry name" value="Sig_transdc_resp-reg_receiver"/>
</dbReference>
<dbReference type="Proteomes" id="UP000009168">
    <property type="component" value="Unassembled WGS sequence"/>
</dbReference>
<dbReference type="GO" id="GO:0005886">
    <property type="term" value="C:plasma membrane"/>
    <property type="evidence" value="ECO:0007669"/>
    <property type="project" value="TreeGrafter"/>
</dbReference>
<dbReference type="SMART" id="SM00388">
    <property type="entry name" value="HisKA"/>
    <property type="match status" value="1"/>
</dbReference>
<dbReference type="GO" id="GO:0009927">
    <property type="term" value="F:histidine phosphotransfer kinase activity"/>
    <property type="evidence" value="ECO:0007669"/>
    <property type="project" value="TreeGrafter"/>
</dbReference>
<evidence type="ECO:0000256" key="2">
    <source>
        <dbReference type="ARBA" id="ARBA00012438"/>
    </source>
</evidence>
<dbReference type="GeneID" id="7830882"/>
<dbReference type="EMBL" id="GG662532">
    <property type="protein sequence ID" value="EAS02541.2"/>
    <property type="molecule type" value="Genomic_DNA"/>
</dbReference>
<dbReference type="AlphaFoldDB" id="Q241M9"/>
<keyword evidence="4" id="KW-0418">Kinase</keyword>
<dbReference type="Pfam" id="PF00512">
    <property type="entry name" value="HisKA"/>
    <property type="match status" value="1"/>
</dbReference>
<dbReference type="OrthoDB" id="298073at2759"/>
<dbReference type="SUPFAM" id="SSF47384">
    <property type="entry name" value="Homodimeric domain of signal transducing histidine kinase"/>
    <property type="match status" value="1"/>
</dbReference>
<evidence type="ECO:0000313" key="9">
    <source>
        <dbReference type="EMBL" id="EAS02541.2"/>
    </source>
</evidence>
<dbReference type="KEGG" id="tet:TTHERM_00630610"/>
<dbReference type="SMART" id="SM00387">
    <property type="entry name" value="HATPase_c"/>
    <property type="match status" value="1"/>
</dbReference>
<dbReference type="Pfam" id="PF02518">
    <property type="entry name" value="HATPase_c"/>
    <property type="match status" value="1"/>
</dbReference>
<keyword evidence="10" id="KW-1185">Reference proteome</keyword>
<gene>
    <name evidence="9" type="ORF">TTHERM_00630610</name>
</gene>
<dbReference type="CDD" id="cd00082">
    <property type="entry name" value="HisKA"/>
    <property type="match status" value="1"/>
</dbReference>